<name>A0A1H0S578_9BURK</name>
<protein>
    <submittedName>
        <fullName evidence="3">Uncharacterized protein</fullName>
    </submittedName>
</protein>
<dbReference type="EMBL" id="FNJL01000011">
    <property type="protein sequence ID" value="SDP36797.1"/>
    <property type="molecule type" value="Genomic_DNA"/>
</dbReference>
<reference evidence="4" key="1">
    <citation type="submission" date="2016-10" db="EMBL/GenBank/DDBJ databases">
        <authorList>
            <person name="Varghese N."/>
            <person name="Submissions S."/>
        </authorList>
    </citation>
    <scope>NUCLEOTIDE SEQUENCE [LARGE SCALE GENOMIC DNA]</scope>
    <source>
        <strain evidence="4">DSM 17101</strain>
    </source>
</reference>
<proteinExistence type="predicted"/>
<keyword evidence="4" id="KW-1185">Reference proteome</keyword>
<dbReference type="AlphaFoldDB" id="A0A1H0S578"/>
<evidence type="ECO:0000256" key="2">
    <source>
        <dbReference type="SAM" id="SignalP"/>
    </source>
</evidence>
<dbReference type="Proteomes" id="UP000199317">
    <property type="component" value="Unassembled WGS sequence"/>
</dbReference>
<evidence type="ECO:0000256" key="1">
    <source>
        <dbReference type="SAM" id="MobiDB-lite"/>
    </source>
</evidence>
<dbReference type="RefSeq" id="WP_092834561.1">
    <property type="nucleotide sequence ID" value="NZ_FNJL01000011.1"/>
</dbReference>
<evidence type="ECO:0000313" key="4">
    <source>
        <dbReference type="Proteomes" id="UP000199317"/>
    </source>
</evidence>
<evidence type="ECO:0000313" key="3">
    <source>
        <dbReference type="EMBL" id="SDP36797.1"/>
    </source>
</evidence>
<organism evidence="3 4">
    <name type="scientific">Paracidovorax cattleyae</name>
    <dbReference type="NCBI Taxonomy" id="80868"/>
    <lineage>
        <taxon>Bacteria</taxon>
        <taxon>Pseudomonadati</taxon>
        <taxon>Pseudomonadota</taxon>
        <taxon>Betaproteobacteria</taxon>
        <taxon>Burkholderiales</taxon>
        <taxon>Comamonadaceae</taxon>
        <taxon>Paracidovorax</taxon>
    </lineage>
</organism>
<sequence length="102" mass="10183">MTTTTPAPFGLPRTLSWAATALAALLFAGPAAAQQPPHDGREPPPPPPEAYAACKDQAEGASVTLSMPDGRKLQGTCRTMNGTLVAMPAGGPPGAGGPPPAR</sequence>
<dbReference type="OrthoDB" id="8596181at2"/>
<feature type="region of interest" description="Disordered" evidence="1">
    <location>
        <begin position="30"/>
        <end position="52"/>
    </location>
</feature>
<feature type="chain" id="PRO_5011684565" evidence="2">
    <location>
        <begin position="34"/>
        <end position="102"/>
    </location>
</feature>
<gene>
    <name evidence="3" type="ORF">SAMN04489708_111117</name>
</gene>
<accession>A0A1H0S578</accession>
<keyword evidence="2" id="KW-0732">Signal</keyword>
<feature type="signal peptide" evidence="2">
    <location>
        <begin position="1"/>
        <end position="33"/>
    </location>
</feature>